<keyword evidence="3" id="KW-1133">Transmembrane helix</keyword>
<keyword evidence="3" id="KW-0812">Transmembrane</keyword>
<dbReference type="AlphaFoldDB" id="A0A484KEN1"/>
<dbReference type="Gene3D" id="1.10.3370.10">
    <property type="entry name" value="SecY subunit domain"/>
    <property type="match status" value="1"/>
</dbReference>
<comment type="subcellular location">
    <subcellularLocation>
        <location evidence="1">Plastid</location>
        <location evidence="1">Chloroplast thylakoid membrane</location>
        <topology evidence="1">Multi-pass membrane protein</topology>
    </subcellularLocation>
</comment>
<evidence type="ECO:0000313" key="5">
    <source>
        <dbReference type="Proteomes" id="UP000595140"/>
    </source>
</evidence>
<dbReference type="InterPro" id="IPR023201">
    <property type="entry name" value="SecY_dom_sf"/>
</dbReference>
<dbReference type="EMBL" id="OOIL02000115">
    <property type="protein sequence ID" value="VFQ60316.1"/>
    <property type="molecule type" value="Genomic_DNA"/>
</dbReference>
<comment type="similarity">
    <text evidence="2">Belongs to the SecY/SEC61-alpha family.</text>
</comment>
<evidence type="ECO:0008006" key="6">
    <source>
        <dbReference type="Google" id="ProtNLM"/>
    </source>
</evidence>
<evidence type="ECO:0000256" key="2">
    <source>
        <dbReference type="RuleBase" id="RU004349"/>
    </source>
</evidence>
<dbReference type="SUPFAM" id="SSF103491">
    <property type="entry name" value="Preprotein translocase SecY subunit"/>
    <property type="match status" value="1"/>
</dbReference>
<dbReference type="Proteomes" id="UP000595140">
    <property type="component" value="Unassembled WGS sequence"/>
</dbReference>
<accession>A0A484KEN1</accession>
<gene>
    <name evidence="4" type="ORF">CCAM_LOCUS2092</name>
</gene>
<dbReference type="InterPro" id="IPR002208">
    <property type="entry name" value="SecY/SEC61-alpha"/>
</dbReference>
<reference evidence="4 5" key="1">
    <citation type="submission" date="2018-04" db="EMBL/GenBank/DDBJ databases">
        <authorList>
            <person name="Vogel A."/>
        </authorList>
    </citation>
    <scope>NUCLEOTIDE SEQUENCE [LARGE SCALE GENOMIC DNA]</scope>
</reference>
<feature type="transmembrane region" description="Helical" evidence="3">
    <location>
        <begin position="21"/>
        <end position="38"/>
    </location>
</feature>
<dbReference type="PANTHER" id="PTHR10906">
    <property type="entry name" value="SECY/SEC61-ALPHA FAMILY MEMBER"/>
    <property type="match status" value="1"/>
</dbReference>
<dbReference type="GO" id="GO:0009535">
    <property type="term" value="C:chloroplast thylakoid membrane"/>
    <property type="evidence" value="ECO:0007669"/>
    <property type="project" value="UniProtKB-SubCell"/>
</dbReference>
<dbReference type="PROSITE" id="PS51257">
    <property type="entry name" value="PROKAR_LIPOPROTEIN"/>
    <property type="match status" value="1"/>
</dbReference>
<evidence type="ECO:0000313" key="4">
    <source>
        <dbReference type="EMBL" id="VFQ60316.1"/>
    </source>
</evidence>
<evidence type="ECO:0000256" key="3">
    <source>
        <dbReference type="SAM" id="Phobius"/>
    </source>
</evidence>
<dbReference type="Pfam" id="PF00344">
    <property type="entry name" value="SecY"/>
    <property type="match status" value="1"/>
</dbReference>
<protein>
    <recommendedName>
        <fullName evidence="6">Translocon Sec61/SecY plug domain-containing protein</fullName>
    </recommendedName>
</protein>
<evidence type="ECO:0000256" key="1">
    <source>
        <dbReference type="ARBA" id="ARBA00004454"/>
    </source>
</evidence>
<dbReference type="OrthoDB" id="420669at2759"/>
<organism evidence="4 5">
    <name type="scientific">Cuscuta campestris</name>
    <dbReference type="NCBI Taxonomy" id="132261"/>
    <lineage>
        <taxon>Eukaryota</taxon>
        <taxon>Viridiplantae</taxon>
        <taxon>Streptophyta</taxon>
        <taxon>Embryophyta</taxon>
        <taxon>Tracheophyta</taxon>
        <taxon>Spermatophyta</taxon>
        <taxon>Magnoliopsida</taxon>
        <taxon>eudicotyledons</taxon>
        <taxon>Gunneridae</taxon>
        <taxon>Pentapetalae</taxon>
        <taxon>asterids</taxon>
        <taxon>lamiids</taxon>
        <taxon>Solanales</taxon>
        <taxon>Convolvulaceae</taxon>
        <taxon>Cuscuteae</taxon>
        <taxon>Cuscuta</taxon>
        <taxon>Cuscuta subgen. Grammica</taxon>
        <taxon>Cuscuta sect. Cleistogrammica</taxon>
    </lineage>
</organism>
<dbReference type="GO" id="GO:0015031">
    <property type="term" value="P:protein transport"/>
    <property type="evidence" value="ECO:0007669"/>
    <property type="project" value="InterPro"/>
</dbReference>
<name>A0A484KEN1_9ASTE</name>
<feature type="transmembrane region" description="Helical" evidence="3">
    <location>
        <begin position="44"/>
        <end position="61"/>
    </location>
</feature>
<sequence>MVMPRHRDSNLQKELNRYIPTAAAFGGMSCIGALTVLADMMGAIGSGTGILLAVTIIYQYFETFEKEKATELGFLGL</sequence>
<keyword evidence="3" id="KW-0472">Membrane</keyword>
<keyword evidence="5" id="KW-1185">Reference proteome</keyword>
<proteinExistence type="inferred from homology"/>